<dbReference type="Proteomes" id="UP000193719">
    <property type="component" value="Unassembled WGS sequence"/>
</dbReference>
<dbReference type="STRING" id="1754191.A0A1Y1UVE6"/>
<reference evidence="2 3" key="2">
    <citation type="submission" date="2016-08" db="EMBL/GenBank/DDBJ databases">
        <title>Pervasive Adenine N6-methylation of Active Genes in Fungi.</title>
        <authorList>
            <consortium name="DOE Joint Genome Institute"/>
            <person name="Mondo S.J."/>
            <person name="Dannebaum R.O."/>
            <person name="Kuo R.C."/>
            <person name="Labutti K."/>
            <person name="Haridas S."/>
            <person name="Kuo A."/>
            <person name="Salamov A."/>
            <person name="Ahrendt S.R."/>
            <person name="Lipzen A."/>
            <person name="Sullivan W."/>
            <person name="Andreopoulos W.B."/>
            <person name="Clum A."/>
            <person name="Lindquist E."/>
            <person name="Daum C."/>
            <person name="Ramamoorthy G.K."/>
            <person name="Gryganskyi A."/>
            <person name="Culley D."/>
            <person name="Magnuson J.K."/>
            <person name="James T.Y."/>
            <person name="O'Malley M.A."/>
            <person name="Stajich J.E."/>
            <person name="Spatafora J.W."/>
            <person name="Visel A."/>
            <person name="Grigoriev I.V."/>
        </authorList>
    </citation>
    <scope>NUCLEOTIDE SEQUENCE [LARGE SCALE GENOMIC DNA]</scope>
    <source>
        <strain evidence="3">finn</strain>
    </source>
</reference>
<keyword evidence="1" id="KW-0812">Transmembrane</keyword>
<feature type="transmembrane region" description="Helical" evidence="1">
    <location>
        <begin position="66"/>
        <end position="85"/>
    </location>
</feature>
<feature type="non-terminal residue" evidence="2">
    <location>
        <position position="395"/>
    </location>
</feature>
<keyword evidence="1" id="KW-0472">Membrane</keyword>
<proteinExistence type="predicted"/>
<gene>
    <name evidence="2" type="ORF">BCR36DRAFT_238746</name>
</gene>
<dbReference type="OrthoDB" id="8061355at2759"/>
<evidence type="ECO:0000256" key="1">
    <source>
        <dbReference type="SAM" id="Phobius"/>
    </source>
</evidence>
<protein>
    <submittedName>
        <fullName evidence="2">Uncharacterized protein</fullName>
    </submittedName>
</protein>
<dbReference type="EMBL" id="MCFH01000073">
    <property type="protein sequence ID" value="ORX41993.1"/>
    <property type="molecule type" value="Genomic_DNA"/>
</dbReference>
<feature type="non-terminal residue" evidence="2">
    <location>
        <position position="1"/>
    </location>
</feature>
<reference evidence="2 3" key="1">
    <citation type="submission" date="2016-08" db="EMBL/GenBank/DDBJ databases">
        <title>Genomes of anaerobic fungi encode conserved fungal cellulosomes for biomass hydrolysis.</title>
        <authorList>
            <consortium name="DOE Joint Genome Institute"/>
            <person name="Haitjema C.H."/>
            <person name="Gilmore S.P."/>
            <person name="Henske J.K."/>
            <person name="Solomon K.V."/>
            <person name="De Groot R."/>
            <person name="Kuo A."/>
            <person name="Mondo S.J."/>
            <person name="Salamov A.A."/>
            <person name="Labutti K."/>
            <person name="Zhao Z."/>
            <person name="Chiniquy J."/>
            <person name="Barry K."/>
            <person name="Brewer H.M."/>
            <person name="Purvine S.O."/>
            <person name="Wright A.T."/>
            <person name="Boxma B."/>
            <person name="Van Alen T."/>
            <person name="Hackstein J.H."/>
            <person name="Baker S.E."/>
            <person name="Grigoriev I.V."/>
            <person name="O'Malley M.A."/>
        </authorList>
    </citation>
    <scope>NUCLEOTIDE SEQUENCE [LARGE SCALE GENOMIC DNA]</scope>
    <source>
        <strain evidence="3">finn</strain>
    </source>
</reference>
<name>A0A1Y1UVE6_9FUNG</name>
<sequence>NNNNDSNIEINDMEEKDIVEMKRVNTNLSRMSTKAIDSSERRKSYQVRAMFRKTLSYQKRQMKTNICIACPTLMIIAAFLLSLLVENILKNIIKPEKYEFCTKEFNGQFVLSNLNIEYKKDDPDVQIRHYIGGLYSTSACSNWFGTNDYFASAPYDIVPDNNNENINHDTLFVPSLDKSGNYAYLLNLMEKVSKISEGMGGMGNLGNFGKKMKKLSKREEKFNFSGFGREASYIEYLVTNMMRPYGFVAYNKGNNTEKALIGERLQGPENITLVELQGDQHVLSNKGYLDYTSTRYVMNMDEMMSGGNPSLTFERSPYFEVMGVENGEQIDDIIINRINLIDKLISNTTFSEYTEEERKLVDISKFRDTEDAIKKSVDYMPYGVLYYKDLDEKAL</sequence>
<keyword evidence="1" id="KW-1133">Transmembrane helix</keyword>
<accession>A0A1Y1UVE6</accession>
<keyword evidence="3" id="KW-1185">Reference proteome</keyword>
<evidence type="ECO:0000313" key="3">
    <source>
        <dbReference type="Proteomes" id="UP000193719"/>
    </source>
</evidence>
<organism evidence="2 3">
    <name type="scientific">Piromyces finnis</name>
    <dbReference type="NCBI Taxonomy" id="1754191"/>
    <lineage>
        <taxon>Eukaryota</taxon>
        <taxon>Fungi</taxon>
        <taxon>Fungi incertae sedis</taxon>
        <taxon>Chytridiomycota</taxon>
        <taxon>Chytridiomycota incertae sedis</taxon>
        <taxon>Neocallimastigomycetes</taxon>
        <taxon>Neocallimastigales</taxon>
        <taxon>Neocallimastigaceae</taxon>
        <taxon>Piromyces</taxon>
    </lineage>
</organism>
<evidence type="ECO:0000313" key="2">
    <source>
        <dbReference type="EMBL" id="ORX41993.1"/>
    </source>
</evidence>
<dbReference type="AlphaFoldDB" id="A0A1Y1UVE6"/>
<comment type="caution">
    <text evidence="2">The sequence shown here is derived from an EMBL/GenBank/DDBJ whole genome shotgun (WGS) entry which is preliminary data.</text>
</comment>